<reference evidence="2 3" key="1">
    <citation type="journal article" date="2015" name="Genome Biol. Evol.">
        <title>Phylogenomic analyses indicate that early fungi evolved digesting cell walls of algal ancestors of land plants.</title>
        <authorList>
            <person name="Chang Y."/>
            <person name="Wang S."/>
            <person name="Sekimoto S."/>
            <person name="Aerts A.L."/>
            <person name="Choi C."/>
            <person name="Clum A."/>
            <person name="LaButti K.M."/>
            <person name="Lindquist E.A."/>
            <person name="Yee Ngan C."/>
            <person name="Ohm R.A."/>
            <person name="Salamov A.A."/>
            <person name="Grigoriev I.V."/>
            <person name="Spatafora J.W."/>
            <person name="Berbee M.L."/>
        </authorList>
    </citation>
    <scope>NUCLEOTIDE SEQUENCE [LARGE SCALE GENOMIC DNA]</scope>
    <source>
        <strain evidence="2 3">NRRL 1564</strain>
    </source>
</reference>
<accession>A0A2G5B5U6</accession>
<sequence>MCQSGYCLVAIVVLALASLTACFDVSIFWDVPDNAQDITQASTLIQLNSSTSPIGTEWIGIGWQYGALSLQKLNQEELVVIMQVRSPIVNSTVRVGRVTDFATAHHIDRKEGDSGMYLQSKISKDDANKPEYSLKILAHYNMVANNTIYQGLWSDGQIWTYMGSLIVQHSNTKTIKDDVARALEDAAHSKTIDWLKENSPTRNIVIGNNNMQHSRASEEKLESSIPIDDYLSRDTPQETLAKCNIIRNLSGDIRPVCKLNQQLSMVASFPQPFSAVRRTSTGNQKFKRAGIFRNLALKSRLGQVYNISNVHCISHNRNSTDIALCQRDPNNPEFIVSMDGLSSAKTRRRWIPGKKVNVE</sequence>
<feature type="signal peptide" evidence="1">
    <location>
        <begin position="1"/>
        <end position="22"/>
    </location>
</feature>
<feature type="chain" id="PRO_5013747446" evidence="1">
    <location>
        <begin position="23"/>
        <end position="359"/>
    </location>
</feature>
<evidence type="ECO:0000256" key="1">
    <source>
        <dbReference type="SAM" id="SignalP"/>
    </source>
</evidence>
<proteinExistence type="predicted"/>
<organism evidence="2 3">
    <name type="scientific">Coemansia reversa (strain ATCC 12441 / NRRL 1564)</name>
    <dbReference type="NCBI Taxonomy" id="763665"/>
    <lineage>
        <taxon>Eukaryota</taxon>
        <taxon>Fungi</taxon>
        <taxon>Fungi incertae sedis</taxon>
        <taxon>Zoopagomycota</taxon>
        <taxon>Kickxellomycotina</taxon>
        <taxon>Kickxellomycetes</taxon>
        <taxon>Kickxellales</taxon>
        <taxon>Kickxellaceae</taxon>
        <taxon>Coemansia</taxon>
    </lineage>
</organism>
<dbReference type="Proteomes" id="UP000242474">
    <property type="component" value="Unassembled WGS sequence"/>
</dbReference>
<name>A0A2G5B5U6_COERN</name>
<protein>
    <submittedName>
        <fullName evidence="2">Uncharacterized protein</fullName>
    </submittedName>
</protein>
<keyword evidence="3" id="KW-1185">Reference proteome</keyword>
<dbReference type="OrthoDB" id="5556563at2759"/>
<evidence type="ECO:0000313" key="3">
    <source>
        <dbReference type="Proteomes" id="UP000242474"/>
    </source>
</evidence>
<evidence type="ECO:0000313" key="2">
    <source>
        <dbReference type="EMBL" id="PIA14385.1"/>
    </source>
</evidence>
<dbReference type="AlphaFoldDB" id="A0A2G5B5U6"/>
<keyword evidence="1" id="KW-0732">Signal</keyword>
<dbReference type="EMBL" id="KZ303518">
    <property type="protein sequence ID" value="PIA14385.1"/>
    <property type="molecule type" value="Genomic_DNA"/>
</dbReference>
<gene>
    <name evidence="2" type="ORF">COEREDRAFT_88774</name>
</gene>